<reference evidence="3" key="1">
    <citation type="submission" date="2005-10" db="EMBL/GenBank/DDBJ databases">
        <title>Complete sequence of Pelobacter carbinolicus DSM 2380.</title>
        <authorList>
            <person name="Copeland A."/>
            <person name="Lucas S."/>
            <person name="Lapidus A."/>
            <person name="Barry K."/>
            <person name="Detter J.C."/>
            <person name="Glavina T."/>
            <person name="Hammon N."/>
            <person name="Israni S."/>
            <person name="Pitluck S."/>
            <person name="Chertkov O."/>
            <person name="Schmutz J."/>
            <person name="Larimer F."/>
            <person name="Land M."/>
            <person name="Kyrpides N."/>
            <person name="Ivanova N."/>
            <person name="Richardson P."/>
        </authorList>
    </citation>
    <scope>NUCLEOTIDE SEQUENCE [LARGE SCALE GENOMIC DNA]</scope>
    <source>
        <strain evidence="3">DSM 2380 / NBRC 103641 / GraBd1</strain>
    </source>
</reference>
<dbReference type="AlphaFoldDB" id="Q3A595"/>
<accession>Q3A595</accession>
<sequence>MQADFSLEPGETVRWQACPASRAYVFRRWRWSLACLPVWLVLTVCLANVACCEVRSALGGLGWYAIAWGLLGYGAIGHLLVARWRWWRISYLVTDRRIWLRCGLRGHRVRQLALEDVELYGVMPVSGSVATVQLRSRTDGSILTLYCLEDAAILVALIRGGAQGGNPLTPRQALD</sequence>
<dbReference type="HOGENOM" id="CLU_1675413_0_0_7"/>
<gene>
    <name evidence="2" type="ordered locus">Pcar_1213</name>
</gene>
<reference evidence="2 3" key="2">
    <citation type="journal article" date="2012" name="BMC Genomics">
        <title>The genome of Pelobacter carbinolicus reveals surprising metabolic capabilities and physiological features.</title>
        <authorList>
            <person name="Aklujkar M."/>
            <person name="Haveman S.A."/>
            <person name="Didonato R.Jr."/>
            <person name="Chertkov O."/>
            <person name="Han C.S."/>
            <person name="Land M.L."/>
            <person name="Brown P."/>
            <person name="Lovley D.R."/>
        </authorList>
    </citation>
    <scope>NUCLEOTIDE SEQUENCE [LARGE SCALE GENOMIC DNA]</scope>
    <source>
        <strain evidence="3">DSM 2380 / NBRC 103641 / GraBd1</strain>
    </source>
</reference>
<dbReference type="EMBL" id="CP000142">
    <property type="protein sequence ID" value="ABA88462.2"/>
    <property type="molecule type" value="Genomic_DNA"/>
</dbReference>
<dbReference type="OrthoDB" id="5401870at2"/>
<proteinExistence type="predicted"/>
<evidence type="ECO:0000313" key="2">
    <source>
        <dbReference type="EMBL" id="ABA88462.2"/>
    </source>
</evidence>
<name>Q3A595_SYNC1</name>
<dbReference type="STRING" id="338963.Pcar_1213"/>
<keyword evidence="1" id="KW-0812">Transmembrane</keyword>
<feature type="transmembrane region" description="Helical" evidence="1">
    <location>
        <begin position="31"/>
        <end position="49"/>
    </location>
</feature>
<dbReference type="Proteomes" id="UP000002534">
    <property type="component" value="Chromosome"/>
</dbReference>
<evidence type="ECO:0008006" key="4">
    <source>
        <dbReference type="Google" id="ProtNLM"/>
    </source>
</evidence>
<dbReference type="RefSeq" id="WP_011340936.1">
    <property type="nucleotide sequence ID" value="NC_007498.2"/>
</dbReference>
<dbReference type="KEGG" id="pca:Pcar_1213"/>
<feature type="transmembrane region" description="Helical" evidence="1">
    <location>
        <begin position="61"/>
        <end position="81"/>
    </location>
</feature>
<evidence type="ECO:0000256" key="1">
    <source>
        <dbReference type="SAM" id="Phobius"/>
    </source>
</evidence>
<protein>
    <recommendedName>
        <fullName evidence="4">DUF304 domain-containing protein</fullName>
    </recommendedName>
</protein>
<organism evidence="2 3">
    <name type="scientific">Syntrophotalea carbinolica (strain DSM 2380 / NBRC 103641 / GraBd1)</name>
    <name type="common">Pelobacter carbinolicus</name>
    <dbReference type="NCBI Taxonomy" id="338963"/>
    <lineage>
        <taxon>Bacteria</taxon>
        <taxon>Pseudomonadati</taxon>
        <taxon>Thermodesulfobacteriota</taxon>
        <taxon>Desulfuromonadia</taxon>
        <taxon>Desulfuromonadales</taxon>
        <taxon>Syntrophotaleaceae</taxon>
        <taxon>Syntrophotalea</taxon>
    </lineage>
</organism>
<keyword evidence="1" id="KW-0472">Membrane</keyword>
<evidence type="ECO:0000313" key="3">
    <source>
        <dbReference type="Proteomes" id="UP000002534"/>
    </source>
</evidence>
<keyword evidence="1" id="KW-1133">Transmembrane helix</keyword>
<keyword evidence="3" id="KW-1185">Reference proteome</keyword>